<organism evidence="1 2">
    <name type="scientific">Ensete ventricosum</name>
    <name type="common">Abyssinian banana</name>
    <name type="synonym">Musa ensete</name>
    <dbReference type="NCBI Taxonomy" id="4639"/>
    <lineage>
        <taxon>Eukaryota</taxon>
        <taxon>Viridiplantae</taxon>
        <taxon>Streptophyta</taxon>
        <taxon>Embryophyta</taxon>
        <taxon>Tracheophyta</taxon>
        <taxon>Spermatophyta</taxon>
        <taxon>Magnoliopsida</taxon>
        <taxon>Liliopsida</taxon>
        <taxon>Zingiberales</taxon>
        <taxon>Musaceae</taxon>
        <taxon>Ensete</taxon>
    </lineage>
</organism>
<reference evidence="1 2" key="1">
    <citation type="journal article" date="2014" name="Agronomy (Basel)">
        <title>A Draft Genome Sequence for Ensete ventricosum, the Drought-Tolerant Tree Against Hunger.</title>
        <authorList>
            <person name="Harrison J."/>
            <person name="Moore K.A."/>
            <person name="Paszkiewicz K."/>
            <person name="Jones T."/>
            <person name="Grant M."/>
            <person name="Ambacheew D."/>
            <person name="Muzemil S."/>
            <person name="Studholme D.J."/>
        </authorList>
    </citation>
    <scope>NUCLEOTIDE SEQUENCE [LARGE SCALE GENOMIC DNA]</scope>
</reference>
<dbReference type="AlphaFoldDB" id="A0A426Y9Q5"/>
<accession>A0A426Y9Q5</accession>
<gene>
    <name evidence="1" type="ORF">B296_00046341</name>
</gene>
<sequence>MVWTIPASAWTWPVRSRKASAVTMNGAGFDAGEGNPGSVIILRKRLRVGTAAMASSVSRGCLLGTELELDRMSGDSELGSGSRLLEWLSSGAYIMGVVDHPYLATRLPLWLTLSSYASTTPIVLAVRDTSTGEGIGLTCVRSVVRLLGYRPYLCQVGRTTTGAPIPASDQLTVLGRPRRRASYPKER</sequence>
<evidence type="ECO:0000313" key="1">
    <source>
        <dbReference type="EMBL" id="RRT48473.1"/>
    </source>
</evidence>
<proteinExistence type="predicted"/>
<dbReference type="Proteomes" id="UP000287651">
    <property type="component" value="Unassembled WGS sequence"/>
</dbReference>
<dbReference type="EMBL" id="AMZH03013937">
    <property type="protein sequence ID" value="RRT48473.1"/>
    <property type="molecule type" value="Genomic_DNA"/>
</dbReference>
<evidence type="ECO:0000313" key="2">
    <source>
        <dbReference type="Proteomes" id="UP000287651"/>
    </source>
</evidence>
<protein>
    <submittedName>
        <fullName evidence="1">Uncharacterized protein</fullName>
    </submittedName>
</protein>
<name>A0A426Y9Q5_ENSVE</name>
<comment type="caution">
    <text evidence="1">The sequence shown here is derived from an EMBL/GenBank/DDBJ whole genome shotgun (WGS) entry which is preliminary data.</text>
</comment>